<dbReference type="Pfam" id="PF13439">
    <property type="entry name" value="Glyco_transf_4"/>
    <property type="match status" value="1"/>
</dbReference>
<dbReference type="Proteomes" id="UP000278440">
    <property type="component" value="Unassembled WGS sequence"/>
</dbReference>
<evidence type="ECO:0000313" key="5">
    <source>
        <dbReference type="Proteomes" id="UP000278440"/>
    </source>
</evidence>
<dbReference type="SUPFAM" id="SSF53756">
    <property type="entry name" value="UDP-Glycosyltransferase/glycogen phosphorylase"/>
    <property type="match status" value="2"/>
</dbReference>
<comment type="caution">
    <text evidence="4">The sequence shown here is derived from an EMBL/GenBank/DDBJ whole genome shotgun (WGS) entry which is preliminary data.</text>
</comment>
<protein>
    <submittedName>
        <fullName evidence="4">Glycosyltransferase involved in cell wall biosynthesis</fullName>
    </submittedName>
</protein>
<dbReference type="PANTHER" id="PTHR12526:SF638">
    <property type="entry name" value="SPORE COAT PROTEIN SA"/>
    <property type="match status" value="1"/>
</dbReference>
<evidence type="ECO:0000256" key="1">
    <source>
        <dbReference type="ARBA" id="ARBA00022676"/>
    </source>
</evidence>
<dbReference type="EMBL" id="RBXT01000001">
    <property type="protein sequence ID" value="RKT79775.1"/>
    <property type="molecule type" value="Genomic_DNA"/>
</dbReference>
<proteinExistence type="predicted"/>
<gene>
    <name evidence="4" type="ORF">DFJ68_3253</name>
</gene>
<dbReference type="PANTHER" id="PTHR12526">
    <property type="entry name" value="GLYCOSYLTRANSFERASE"/>
    <property type="match status" value="1"/>
</dbReference>
<organism evidence="4 5">
    <name type="scientific">Terracoccus luteus</name>
    <dbReference type="NCBI Taxonomy" id="53356"/>
    <lineage>
        <taxon>Bacteria</taxon>
        <taxon>Bacillati</taxon>
        <taxon>Actinomycetota</taxon>
        <taxon>Actinomycetes</taxon>
        <taxon>Micrococcales</taxon>
        <taxon>Intrasporangiaceae</taxon>
        <taxon>Terracoccus</taxon>
    </lineage>
</organism>
<dbReference type="Gene3D" id="3.40.50.2000">
    <property type="entry name" value="Glycogen Phosphorylase B"/>
    <property type="match status" value="4"/>
</dbReference>
<accession>A0A495Y2X5</accession>
<dbReference type="OrthoDB" id="506201at2"/>
<keyword evidence="5" id="KW-1185">Reference proteome</keyword>
<dbReference type="InterPro" id="IPR028098">
    <property type="entry name" value="Glyco_trans_4-like_N"/>
</dbReference>
<dbReference type="AlphaFoldDB" id="A0A495Y2X5"/>
<name>A0A495Y2X5_9MICO</name>
<sequence>MPRVTLVLKTNEGGLWVVPQLVALRETGVGVTAVLPPGPGRLRRALDRQGIAVAETPFDFRLRPGPRTAIGLLRLRRLIGETRPDVVFYHLYASALATRLATLRLHVPRVHMVAGPLYLESPVIRTAERLLMHLDTRLIAGSGHTADRYRELGMPDERLRAVPYGVDLEHFRPRPADRAPLRTTLGLGDDHFVVVMVAYVYAPKSRVFPGVGVKGHEVLLQAWPQVVEAEPRARLVLVGHGFDAEGERHRRSLVERFALDNDPTVTWLDSVDDVRPYYAAADLSVSPSLSENHGAALEASAMGVPSVVSDAGALPEAVTPDSGWVVAAGSVDALAVALLTATAARRAGTLADRGGRARAHVRRRFDRDRAVAAVRDVVLDVVHVPDGPDERARVRVAAFCEQRGWTATTPDGACSVVLGRTPLALVAALSERADVELGVRVGPPEPGGSVLAPGARAVPLVSGGTGLQASVLELARNAARAVAAVRRSDVVYADQPGVVGGLALVAGRLARRPLVVNVVGDPAESVVPDVVPGLRGQVAHRLLPAVQRWAARRAAVTNFVTAEALQRRYPPTGSTGPGRSFAISTARALAPRPDPRPAPARPAVSLVTVASLEQPYKGVDELTQAVGLLAGRGLDVRLTVVGEGRLRERLREAAERHAPGRVTFTGHLYAADLLHELRRHEVFVLASWTEGLPRALVEAMADGMACVATAVGGVPELLEPHRTVAPRDPAALADALAALVADPDAWRLSVRHNLEAAGRVFDRRDGVDDLVGAVLDVARPRRRAAT</sequence>
<evidence type="ECO:0000256" key="2">
    <source>
        <dbReference type="ARBA" id="ARBA00022679"/>
    </source>
</evidence>
<keyword evidence="1" id="KW-0328">Glycosyltransferase</keyword>
<evidence type="ECO:0000259" key="3">
    <source>
        <dbReference type="Pfam" id="PF13439"/>
    </source>
</evidence>
<keyword evidence="2 4" id="KW-0808">Transferase</keyword>
<dbReference type="GO" id="GO:0016757">
    <property type="term" value="F:glycosyltransferase activity"/>
    <property type="evidence" value="ECO:0007669"/>
    <property type="project" value="UniProtKB-KW"/>
</dbReference>
<evidence type="ECO:0000313" key="4">
    <source>
        <dbReference type="EMBL" id="RKT79775.1"/>
    </source>
</evidence>
<feature type="domain" description="Glycosyltransferase subfamily 4-like N-terminal" evidence="3">
    <location>
        <begin position="23"/>
        <end position="169"/>
    </location>
</feature>
<reference evidence="4 5" key="1">
    <citation type="submission" date="2018-10" db="EMBL/GenBank/DDBJ databases">
        <title>Sequencing the genomes of 1000 actinobacteria strains.</title>
        <authorList>
            <person name="Klenk H.-P."/>
        </authorList>
    </citation>
    <scope>NUCLEOTIDE SEQUENCE [LARGE SCALE GENOMIC DNA]</scope>
    <source>
        <strain evidence="4 5">DSM 44267</strain>
    </source>
</reference>
<dbReference type="RefSeq" id="WP_147431624.1">
    <property type="nucleotide sequence ID" value="NZ_RBXT01000001.1"/>
</dbReference>
<dbReference type="Pfam" id="PF13692">
    <property type="entry name" value="Glyco_trans_1_4"/>
    <property type="match status" value="2"/>
</dbReference>